<organism evidence="2 3">
    <name type="scientific">Brevibacillus gelatini</name>
    <dbReference type="NCBI Taxonomy" id="1655277"/>
    <lineage>
        <taxon>Bacteria</taxon>
        <taxon>Bacillati</taxon>
        <taxon>Bacillota</taxon>
        <taxon>Bacilli</taxon>
        <taxon>Bacillales</taxon>
        <taxon>Paenibacillaceae</taxon>
        <taxon>Brevibacillus</taxon>
    </lineage>
</organism>
<dbReference type="GO" id="GO:0004803">
    <property type="term" value="F:transposase activity"/>
    <property type="evidence" value="ECO:0007669"/>
    <property type="project" value="InterPro"/>
</dbReference>
<name>A0A3M8AZP3_9BACL</name>
<accession>A0A3M8AZP3</accession>
<reference evidence="2 3" key="1">
    <citation type="submission" date="2018-10" db="EMBL/GenBank/DDBJ databases">
        <title>Phylogenomics of Brevibacillus.</title>
        <authorList>
            <person name="Dunlap C."/>
        </authorList>
    </citation>
    <scope>NUCLEOTIDE SEQUENCE [LARGE SCALE GENOMIC DNA]</scope>
    <source>
        <strain evidence="2 3">DSM 100115</strain>
    </source>
</reference>
<gene>
    <name evidence="2" type="ORF">EDM57_12585</name>
</gene>
<dbReference type="OrthoDB" id="3538665at2"/>
<protein>
    <recommendedName>
        <fullName evidence="1">Tn3 transposase DDE domain-containing protein</fullName>
    </recommendedName>
</protein>
<sequence>MRYGSYGGIAYHHIADNYIALFSHFIPCEVWEAVYILDGLLKNKSDVQPDTIHADTQGQSTPVFGLSHLLGIKLMPRIRNFKKLTFFRPSPAMKYTHIDSLFSDSIDWDLIQLHWKDLLQVVLSIKHGKISSAMLLRKLGNYSQKNKLYQAFRELGRVVRTVFLLQYIADIDLRRKITATTNKVEAYNGFSKWLFFGGDGIIADNDPEQQEKSIKYGDLVANAVIFQNVVDLTAVVRQLRREGYYVDSDDLSALSPYLTEHIKRFGDYVIDLDKPPQPLDGKLELELEIA</sequence>
<dbReference type="InterPro" id="IPR002513">
    <property type="entry name" value="Tn3_Tnp_DDE_dom"/>
</dbReference>
<dbReference type="GO" id="GO:0006313">
    <property type="term" value="P:DNA transposition"/>
    <property type="evidence" value="ECO:0007669"/>
    <property type="project" value="InterPro"/>
</dbReference>
<dbReference type="Proteomes" id="UP000268829">
    <property type="component" value="Unassembled WGS sequence"/>
</dbReference>
<evidence type="ECO:0000313" key="2">
    <source>
        <dbReference type="EMBL" id="RNB56628.1"/>
    </source>
</evidence>
<proteinExistence type="predicted"/>
<evidence type="ECO:0000313" key="3">
    <source>
        <dbReference type="Proteomes" id="UP000268829"/>
    </source>
</evidence>
<feature type="domain" description="Tn3 transposase DDE" evidence="1">
    <location>
        <begin position="2"/>
        <end position="268"/>
    </location>
</feature>
<comment type="caution">
    <text evidence="2">The sequence shown here is derived from an EMBL/GenBank/DDBJ whole genome shotgun (WGS) entry which is preliminary data.</text>
</comment>
<dbReference type="EMBL" id="RHHS01000028">
    <property type="protein sequence ID" value="RNB56628.1"/>
    <property type="molecule type" value="Genomic_DNA"/>
</dbReference>
<keyword evidence="3" id="KW-1185">Reference proteome</keyword>
<evidence type="ECO:0000259" key="1">
    <source>
        <dbReference type="Pfam" id="PF01526"/>
    </source>
</evidence>
<dbReference type="AlphaFoldDB" id="A0A3M8AZP3"/>
<dbReference type="Pfam" id="PF01526">
    <property type="entry name" value="DDE_Tnp_Tn3"/>
    <property type="match status" value="1"/>
</dbReference>